<dbReference type="RefSeq" id="WP_073388135.1">
    <property type="nucleotide sequence ID" value="NZ_FQVU01000002.1"/>
</dbReference>
<sequence length="182" mass="20052">MKTIRTLAVSALLACLALLTLGGFPAFASPLHHSKPLPRHYSYCGKWGVLWKSKTKHLDTAEGRNCFTVATERNGSATLTARMQVKVKGGHAEKLSILAEWAANNAKSHKTGDNGNGVRRTVYATRSKHTRVFTYQLGTMHNVVHKGDGDVYAYLLTDQSGTKGWYYGLDANHSYAVSSKRR</sequence>
<keyword evidence="1" id="KW-0732">Signal</keyword>
<accession>A0A1M5HCN5</accession>
<proteinExistence type="predicted"/>
<dbReference type="AlphaFoldDB" id="A0A1M5HCN5"/>
<keyword evidence="3" id="KW-1185">Reference proteome</keyword>
<dbReference type="Proteomes" id="UP000186132">
    <property type="component" value="Unassembled WGS sequence"/>
</dbReference>
<name>A0A1M5HCN5_9ACTN</name>
<evidence type="ECO:0000313" key="2">
    <source>
        <dbReference type="EMBL" id="SHG13562.1"/>
    </source>
</evidence>
<organism evidence="2 3">
    <name type="scientific">Jatrophihabitans endophyticus</name>
    <dbReference type="NCBI Taxonomy" id="1206085"/>
    <lineage>
        <taxon>Bacteria</taxon>
        <taxon>Bacillati</taxon>
        <taxon>Actinomycetota</taxon>
        <taxon>Actinomycetes</taxon>
        <taxon>Jatrophihabitantales</taxon>
        <taxon>Jatrophihabitantaceae</taxon>
        <taxon>Jatrophihabitans</taxon>
    </lineage>
</organism>
<evidence type="ECO:0000313" key="3">
    <source>
        <dbReference type="Proteomes" id="UP000186132"/>
    </source>
</evidence>
<protein>
    <submittedName>
        <fullName evidence="2">Uncharacterized protein</fullName>
    </submittedName>
</protein>
<evidence type="ECO:0000256" key="1">
    <source>
        <dbReference type="SAM" id="SignalP"/>
    </source>
</evidence>
<gene>
    <name evidence="2" type="ORF">SAMN05443575_1471</name>
</gene>
<dbReference type="STRING" id="1206085.SAMN05443575_1471"/>
<dbReference type="EMBL" id="FQVU01000002">
    <property type="protein sequence ID" value="SHG13562.1"/>
    <property type="molecule type" value="Genomic_DNA"/>
</dbReference>
<feature type="chain" id="PRO_5013359229" evidence="1">
    <location>
        <begin position="29"/>
        <end position="182"/>
    </location>
</feature>
<reference evidence="2 3" key="1">
    <citation type="submission" date="2016-11" db="EMBL/GenBank/DDBJ databases">
        <authorList>
            <person name="Jaros S."/>
            <person name="Januszkiewicz K."/>
            <person name="Wedrychowicz H."/>
        </authorList>
    </citation>
    <scope>NUCLEOTIDE SEQUENCE [LARGE SCALE GENOMIC DNA]</scope>
    <source>
        <strain evidence="2 3">DSM 45627</strain>
    </source>
</reference>
<feature type="signal peptide" evidence="1">
    <location>
        <begin position="1"/>
        <end position="28"/>
    </location>
</feature>